<evidence type="ECO:0000256" key="6">
    <source>
        <dbReference type="ARBA" id="ARBA00023102"/>
    </source>
</evidence>
<evidence type="ECO:0000256" key="3">
    <source>
        <dbReference type="ARBA" id="ARBA00013085"/>
    </source>
</evidence>
<dbReference type="InterPro" id="IPR010140">
    <property type="entry name" value="Histidinol_P_phosphatase_HisJ"/>
</dbReference>
<dbReference type="Gene3D" id="3.20.20.140">
    <property type="entry name" value="Metal-dependent hydrolases"/>
    <property type="match status" value="1"/>
</dbReference>
<dbReference type="Proteomes" id="UP001217754">
    <property type="component" value="Chromosome 1"/>
</dbReference>
<sequence length="373" mass="41255">MHSHHSHSGEFCKHAKSTLDEVVACAAELGFTHFHLSEHSPRALPEQLYPEEVEAGLTPEGLNDQFQAYLKKARALQKQYADAPKPMHILVGCETENIVSPQSVDYLYQVLSAEGESESPLPPPAVGLGIVEYMVGSVHHAHGIPIDFDVPTFERALAHSTSASAPTNDPAAYSALLSNYLDAQLEVMGRLRPEVIGHFDLYRLFTPKAPWLPSATTPSGAALYSKLERNIRFAASYGALFEANSAAFRKGWDGETYPGKEILRMIRAAHGRIALSDDSHGVQQIALNYARLRDYLIAEGVEEIWYLERDSTPSEPRALWDAFHDAENARKVREANPTPDAPCTFARGTRAVRLDASWRDAPFWRALPAARST</sequence>
<protein>
    <recommendedName>
        <fullName evidence="3 8">Histidinol-phosphatase</fullName>
        <shortName evidence="8">HolPase</shortName>
        <ecNumber evidence="3 8">3.1.3.15</ecNumber>
    </recommendedName>
</protein>
<dbReference type="GO" id="GO:0000105">
    <property type="term" value="P:L-histidine biosynthetic process"/>
    <property type="evidence" value="ECO:0007669"/>
    <property type="project" value="UniProtKB-UniRule"/>
</dbReference>
<evidence type="ECO:0000256" key="7">
    <source>
        <dbReference type="ARBA" id="ARBA00049158"/>
    </source>
</evidence>
<dbReference type="InterPro" id="IPR016195">
    <property type="entry name" value="Pol/histidinol_Pase-like"/>
</dbReference>
<keyword evidence="11" id="KW-1185">Reference proteome</keyword>
<dbReference type="PANTHER" id="PTHR21039:SF0">
    <property type="entry name" value="HISTIDINOL-PHOSPHATASE"/>
    <property type="match status" value="1"/>
</dbReference>
<dbReference type="AlphaFoldDB" id="A0AAF0EYM1"/>
<dbReference type="RefSeq" id="XP_060120039.1">
    <property type="nucleotide sequence ID" value="XM_060264056.1"/>
</dbReference>
<organism evidence="10 11">
    <name type="scientific">Malassezia japonica</name>
    <dbReference type="NCBI Taxonomy" id="223818"/>
    <lineage>
        <taxon>Eukaryota</taxon>
        <taxon>Fungi</taxon>
        <taxon>Dikarya</taxon>
        <taxon>Basidiomycota</taxon>
        <taxon>Ustilaginomycotina</taxon>
        <taxon>Malasseziomycetes</taxon>
        <taxon>Malasseziales</taxon>
        <taxon>Malasseziaceae</taxon>
        <taxon>Malassezia</taxon>
    </lineage>
</organism>
<dbReference type="EMBL" id="CP119958">
    <property type="protein sequence ID" value="WFD37142.1"/>
    <property type="molecule type" value="Genomic_DNA"/>
</dbReference>
<dbReference type="InterPro" id="IPR004013">
    <property type="entry name" value="PHP_dom"/>
</dbReference>
<comment type="similarity">
    <text evidence="2 8">Belongs to the PHP hydrolase family. HisK subfamily.</text>
</comment>
<keyword evidence="5 8" id="KW-0378">Hydrolase</keyword>
<evidence type="ECO:0000256" key="1">
    <source>
        <dbReference type="ARBA" id="ARBA00004970"/>
    </source>
</evidence>
<dbReference type="Pfam" id="PF02811">
    <property type="entry name" value="PHP"/>
    <property type="match status" value="1"/>
</dbReference>
<proteinExistence type="inferred from homology"/>
<dbReference type="GO" id="GO:0005737">
    <property type="term" value="C:cytoplasm"/>
    <property type="evidence" value="ECO:0007669"/>
    <property type="project" value="TreeGrafter"/>
</dbReference>
<dbReference type="GeneID" id="85223733"/>
<gene>
    <name evidence="10" type="ORF">MJAP1_000084</name>
</gene>
<keyword evidence="4 8" id="KW-0028">Amino-acid biosynthesis</keyword>
<evidence type="ECO:0000256" key="8">
    <source>
        <dbReference type="RuleBase" id="RU366003"/>
    </source>
</evidence>
<reference evidence="10" key="1">
    <citation type="submission" date="2023-03" db="EMBL/GenBank/DDBJ databases">
        <title>Mating type loci evolution in Malassezia.</title>
        <authorList>
            <person name="Coelho M.A."/>
        </authorList>
    </citation>
    <scope>NUCLEOTIDE SEQUENCE</scope>
    <source>
        <strain evidence="10">CBS 9431</strain>
    </source>
</reference>
<dbReference type="EC" id="3.1.3.15" evidence="3 8"/>
<evidence type="ECO:0000313" key="11">
    <source>
        <dbReference type="Proteomes" id="UP001217754"/>
    </source>
</evidence>
<dbReference type="PANTHER" id="PTHR21039">
    <property type="entry name" value="HISTIDINOL PHOSPHATASE-RELATED"/>
    <property type="match status" value="1"/>
</dbReference>
<name>A0AAF0EYM1_9BASI</name>
<dbReference type="GO" id="GO:0004401">
    <property type="term" value="F:histidinol-phosphatase activity"/>
    <property type="evidence" value="ECO:0007669"/>
    <property type="project" value="UniProtKB-UniRule"/>
</dbReference>
<dbReference type="SUPFAM" id="SSF89550">
    <property type="entry name" value="PHP domain-like"/>
    <property type="match status" value="1"/>
</dbReference>
<dbReference type="CDD" id="cd12110">
    <property type="entry name" value="PHP_HisPPase_Hisj_like"/>
    <property type="match status" value="1"/>
</dbReference>
<evidence type="ECO:0000256" key="4">
    <source>
        <dbReference type="ARBA" id="ARBA00022605"/>
    </source>
</evidence>
<comment type="catalytic activity">
    <reaction evidence="7 8">
        <text>L-histidinol phosphate + H2O = L-histidinol + phosphate</text>
        <dbReference type="Rhea" id="RHEA:14465"/>
        <dbReference type="ChEBI" id="CHEBI:15377"/>
        <dbReference type="ChEBI" id="CHEBI:43474"/>
        <dbReference type="ChEBI" id="CHEBI:57699"/>
        <dbReference type="ChEBI" id="CHEBI:57980"/>
        <dbReference type="EC" id="3.1.3.15"/>
    </reaction>
</comment>
<keyword evidence="6 8" id="KW-0368">Histidine biosynthesis</keyword>
<comment type="pathway">
    <text evidence="1 8">Amino-acid biosynthesis; L-histidine biosynthesis; L-histidine from 5-phospho-alpha-D-ribose 1-diphosphate: step 8/9.</text>
</comment>
<evidence type="ECO:0000256" key="5">
    <source>
        <dbReference type="ARBA" id="ARBA00022801"/>
    </source>
</evidence>
<evidence type="ECO:0000313" key="10">
    <source>
        <dbReference type="EMBL" id="WFD37142.1"/>
    </source>
</evidence>
<evidence type="ECO:0000256" key="2">
    <source>
        <dbReference type="ARBA" id="ARBA00009152"/>
    </source>
</evidence>
<feature type="domain" description="PHP" evidence="9">
    <location>
        <begin position="4"/>
        <end position="245"/>
    </location>
</feature>
<dbReference type="NCBIfam" id="TIGR01856">
    <property type="entry name" value="hisJ_fam"/>
    <property type="match status" value="1"/>
</dbReference>
<accession>A0AAF0EYM1</accession>
<evidence type="ECO:0000259" key="9">
    <source>
        <dbReference type="Pfam" id="PF02811"/>
    </source>
</evidence>